<comment type="caution">
    <text evidence="1">The sequence shown here is derived from an EMBL/GenBank/DDBJ whole genome shotgun (WGS) entry which is preliminary data.</text>
</comment>
<sequence length="254" mass="27384">MSVNSAEAPLTALFVGGVFSGTDRTLSFKYVIATDTYSQFRLIRHGVGGYEFNISSDRNARLWYSSGLAPAPYEIYYYDCDTETETAETFPGDSEMDVSVQNISRGFYGTSYVIAHHKTSEPKNRSYLGIVAPSVTTDPASSVEATTAMLKGTLEDDGGEACDVRFRFGETSDYGIDTGWQSSKESVVAFEQAITGLDLHKTYHFRAQARNSAGTVNGADRTFTTLVAIPTVTTDEATGLAAVSATLNGTLADN</sequence>
<dbReference type="EMBL" id="BARU01034357">
    <property type="protein sequence ID" value="GAH63087.1"/>
    <property type="molecule type" value="Genomic_DNA"/>
</dbReference>
<feature type="non-terminal residue" evidence="1">
    <location>
        <position position="254"/>
    </location>
</feature>
<dbReference type="AlphaFoldDB" id="X1H0Z8"/>
<name>X1H0Z8_9ZZZZ</name>
<accession>X1H0Z8</accession>
<evidence type="ECO:0008006" key="2">
    <source>
        <dbReference type="Google" id="ProtNLM"/>
    </source>
</evidence>
<organism evidence="1">
    <name type="scientific">marine sediment metagenome</name>
    <dbReference type="NCBI Taxonomy" id="412755"/>
    <lineage>
        <taxon>unclassified sequences</taxon>
        <taxon>metagenomes</taxon>
        <taxon>ecological metagenomes</taxon>
    </lineage>
</organism>
<protein>
    <recommendedName>
        <fullName evidence="2">Fibronectin type-III domain-containing protein</fullName>
    </recommendedName>
</protein>
<evidence type="ECO:0000313" key="1">
    <source>
        <dbReference type="EMBL" id="GAH63087.1"/>
    </source>
</evidence>
<gene>
    <name evidence="1" type="ORF">S03H2_53941</name>
</gene>
<proteinExistence type="predicted"/>
<reference evidence="1" key="1">
    <citation type="journal article" date="2014" name="Front. Microbiol.">
        <title>High frequency of phylogenetically diverse reductive dehalogenase-homologous genes in deep subseafloor sedimentary metagenomes.</title>
        <authorList>
            <person name="Kawai M."/>
            <person name="Futagami T."/>
            <person name="Toyoda A."/>
            <person name="Takaki Y."/>
            <person name="Nishi S."/>
            <person name="Hori S."/>
            <person name="Arai W."/>
            <person name="Tsubouchi T."/>
            <person name="Morono Y."/>
            <person name="Uchiyama I."/>
            <person name="Ito T."/>
            <person name="Fujiyama A."/>
            <person name="Inagaki F."/>
            <person name="Takami H."/>
        </authorList>
    </citation>
    <scope>NUCLEOTIDE SEQUENCE</scope>
    <source>
        <strain evidence="1">Expedition CK06-06</strain>
    </source>
</reference>